<name>W6XTM5_COCC2</name>
<feature type="compositionally biased region" description="Pro residues" evidence="1">
    <location>
        <begin position="192"/>
        <end position="208"/>
    </location>
</feature>
<dbReference type="Proteomes" id="UP000053841">
    <property type="component" value="Unassembled WGS sequence"/>
</dbReference>
<protein>
    <submittedName>
        <fullName evidence="2">Uncharacterized protein</fullName>
    </submittedName>
</protein>
<dbReference type="EMBL" id="KI964795">
    <property type="protein sequence ID" value="EUC28665.1"/>
    <property type="molecule type" value="Genomic_DNA"/>
</dbReference>
<dbReference type="OrthoDB" id="3943581at2759"/>
<accession>W6XTM5</accession>
<sequence>MSLFSRHLILIASSAFFLLFIALSLATAIQIRGISPQIVQISSAQAARIPDDGDVVAAKALLNGTEFDRGDVFNGSSVISGLPLASTLVTMTLESTDTAATLVSSTLDMAILSTAAVKTTISTVLTKTLASTTLTTTIVATTLVKTRVSTTTTKETVPTLMTETQEGIIGFTPEPQSSGSWDAEGVLGPKLTPKPTPSRAPAPKPVAPPAPQIPILALTYAGSGGPKHCRGKLLKKSYFPPPLEKWKNGTCINLPGEARCGVFFSNKGDNCEAQLFNEGDCLNTTSTYINTVVFMPEERAVGALWKSMFVRCGVEVPEAKMLDPSILGGALKKPGGGHG</sequence>
<reference evidence="2 3" key="1">
    <citation type="journal article" date="2013" name="PLoS Genet.">
        <title>Comparative genome structure, secondary metabolite, and effector coding capacity across Cochliobolus pathogens.</title>
        <authorList>
            <person name="Condon B.J."/>
            <person name="Leng Y."/>
            <person name="Wu D."/>
            <person name="Bushley K.E."/>
            <person name="Ohm R.A."/>
            <person name="Otillar R."/>
            <person name="Martin J."/>
            <person name="Schackwitz W."/>
            <person name="Grimwood J."/>
            <person name="MohdZainudin N."/>
            <person name="Xue C."/>
            <person name="Wang R."/>
            <person name="Manning V.A."/>
            <person name="Dhillon B."/>
            <person name="Tu Z.J."/>
            <person name="Steffenson B.J."/>
            <person name="Salamov A."/>
            <person name="Sun H."/>
            <person name="Lowry S."/>
            <person name="LaButti K."/>
            <person name="Han J."/>
            <person name="Copeland A."/>
            <person name="Lindquist E."/>
            <person name="Barry K."/>
            <person name="Schmutz J."/>
            <person name="Baker S.E."/>
            <person name="Ciuffetti L.M."/>
            <person name="Grigoriev I.V."/>
            <person name="Zhong S."/>
            <person name="Turgeon B.G."/>
        </authorList>
    </citation>
    <scope>NUCLEOTIDE SEQUENCE [LARGE SCALE GENOMIC DNA]</scope>
    <source>
        <strain evidence="2 3">26-R-13</strain>
    </source>
</reference>
<organism evidence="2 3">
    <name type="scientific">Cochliobolus carbonum (strain 26-R-13)</name>
    <name type="common">Maize leaf spot fungus</name>
    <name type="synonym">Bipolaris zeicola</name>
    <dbReference type="NCBI Taxonomy" id="930089"/>
    <lineage>
        <taxon>Eukaryota</taxon>
        <taxon>Fungi</taxon>
        <taxon>Dikarya</taxon>
        <taxon>Ascomycota</taxon>
        <taxon>Pezizomycotina</taxon>
        <taxon>Dothideomycetes</taxon>
        <taxon>Pleosporomycetidae</taxon>
        <taxon>Pleosporales</taxon>
        <taxon>Pleosporineae</taxon>
        <taxon>Pleosporaceae</taxon>
        <taxon>Bipolaris</taxon>
    </lineage>
</organism>
<dbReference type="KEGG" id="bze:COCCADRAFT_8992"/>
<feature type="region of interest" description="Disordered" evidence="1">
    <location>
        <begin position="169"/>
        <end position="208"/>
    </location>
</feature>
<evidence type="ECO:0000313" key="2">
    <source>
        <dbReference type="EMBL" id="EUC28665.1"/>
    </source>
</evidence>
<dbReference type="RefSeq" id="XP_007717021.1">
    <property type="nucleotide sequence ID" value="XM_007718831.1"/>
</dbReference>
<keyword evidence="3" id="KW-1185">Reference proteome</keyword>
<dbReference type="eggNOG" id="ENOG502ST9Q">
    <property type="taxonomic scope" value="Eukaryota"/>
</dbReference>
<dbReference type="GeneID" id="19152873"/>
<dbReference type="HOGENOM" id="CLU_086408_0_0_1"/>
<proteinExistence type="predicted"/>
<evidence type="ECO:0000256" key="1">
    <source>
        <dbReference type="SAM" id="MobiDB-lite"/>
    </source>
</evidence>
<dbReference type="AlphaFoldDB" id="W6XTM5"/>
<evidence type="ECO:0000313" key="3">
    <source>
        <dbReference type="Proteomes" id="UP000053841"/>
    </source>
</evidence>
<gene>
    <name evidence="2" type="ORF">COCCADRAFT_8992</name>
</gene>